<evidence type="ECO:0000256" key="2">
    <source>
        <dbReference type="ARBA" id="ARBA00022692"/>
    </source>
</evidence>
<dbReference type="InterPro" id="IPR017871">
    <property type="entry name" value="ABC_transporter-like_CS"/>
</dbReference>
<protein>
    <submittedName>
        <fullName evidence="10">Peptidase</fullName>
    </submittedName>
</protein>
<dbReference type="SUPFAM" id="SSF52540">
    <property type="entry name" value="P-loop containing nucleoside triphosphate hydrolases"/>
    <property type="match status" value="1"/>
</dbReference>
<keyword evidence="3" id="KW-0547">Nucleotide-binding</keyword>
<sequence length="570" mass="62226">MSLRSTSTPPLLDALRRCKKSFFAIGLFSCFINLLMLVPSFYMLQVYDRVVSTGSKATLLMLTLLMIALLLSMGALEWVRSRIMVRVSNQLDVQLADRLYDASFRLALLSGGRQSSAQPLTDLTALRQFLSSNGLFAFFDTPWIPIYLAVMFAFHPWFGWLGLGCALCLGLLAVLNERWTKALLQQANQENLQASQFTEKNLRNAEVVAAMGMLGNLRQRWRAFNQRVLLSQSLASDRAGLLSAISKTFRQVTQSLVLGVGAYLAIDQQISPGMMIAGSILLGRALAPVDQLIGSWKSVVAARGQYHRLNELLEEIAAEPARMPLPAPRGEVQVENLLLAPPGSQQLTIRNLSFRLAAGSSLAIMGPSGAGKSSLARALLGIWTPRGGSVRLDDVEISQWTREELGPYLGYLPQDIELFEGSIAQNIARFGEVNPQWVVDAARLAGVHELILQLPEGYDTLIGANGGGLSGGQRQRIALARAVYGQPRLVVLDEPNSNLDERGEQMLLATLQQLRKNGCTCIVISHKSSILQVIERLLVLNNAELVAYGPTAKVLQHLQAGSKPGAEANS</sequence>
<evidence type="ECO:0000259" key="9">
    <source>
        <dbReference type="PROSITE" id="PS50929"/>
    </source>
</evidence>
<feature type="domain" description="ABC transporter" evidence="8">
    <location>
        <begin position="332"/>
        <end position="567"/>
    </location>
</feature>
<gene>
    <name evidence="10" type="ORF">GCM10007363_19410</name>
</gene>
<dbReference type="PROSITE" id="PS00211">
    <property type="entry name" value="ABC_TRANSPORTER_1"/>
    <property type="match status" value="1"/>
</dbReference>
<accession>A0ABQ2AM71</accession>
<dbReference type="EMBL" id="BMDE01000005">
    <property type="protein sequence ID" value="GGH93846.1"/>
    <property type="molecule type" value="Genomic_DNA"/>
</dbReference>
<feature type="transmembrane region" description="Helical" evidence="7">
    <location>
        <begin position="134"/>
        <end position="151"/>
    </location>
</feature>
<evidence type="ECO:0000256" key="5">
    <source>
        <dbReference type="ARBA" id="ARBA00022989"/>
    </source>
</evidence>
<feature type="transmembrane region" description="Helical" evidence="7">
    <location>
        <begin position="21"/>
        <end position="45"/>
    </location>
</feature>
<dbReference type="Pfam" id="PF00664">
    <property type="entry name" value="ABC_membrane"/>
    <property type="match status" value="1"/>
</dbReference>
<reference evidence="11" key="1">
    <citation type="journal article" date="2019" name="Int. J. Syst. Evol. Microbiol.">
        <title>The Global Catalogue of Microorganisms (GCM) 10K type strain sequencing project: providing services to taxonomists for standard genome sequencing and annotation.</title>
        <authorList>
            <consortium name="The Broad Institute Genomics Platform"/>
            <consortium name="The Broad Institute Genome Sequencing Center for Infectious Disease"/>
            <person name="Wu L."/>
            <person name="Ma J."/>
        </authorList>
    </citation>
    <scope>NUCLEOTIDE SEQUENCE [LARGE SCALE GENOMIC DNA]</scope>
    <source>
        <strain evidence="11">CCM 8778</strain>
    </source>
</reference>
<dbReference type="PANTHER" id="PTHR24221">
    <property type="entry name" value="ATP-BINDING CASSETTE SUB-FAMILY B"/>
    <property type="match status" value="1"/>
</dbReference>
<organism evidence="10 11">
    <name type="scientific">Pseudomonas fluvialis</name>
    <dbReference type="NCBI Taxonomy" id="1793966"/>
    <lineage>
        <taxon>Bacteria</taxon>
        <taxon>Pseudomonadati</taxon>
        <taxon>Pseudomonadota</taxon>
        <taxon>Gammaproteobacteria</taxon>
        <taxon>Pseudomonadales</taxon>
        <taxon>Pseudomonadaceae</taxon>
        <taxon>Pseudomonas</taxon>
    </lineage>
</organism>
<dbReference type="NCBIfam" id="TIGR01842">
    <property type="entry name" value="type_I_sec_PrtD"/>
    <property type="match status" value="1"/>
</dbReference>
<dbReference type="Gene3D" id="1.20.1560.10">
    <property type="entry name" value="ABC transporter type 1, transmembrane domain"/>
    <property type="match status" value="1"/>
</dbReference>
<dbReference type="InterPro" id="IPR010128">
    <property type="entry name" value="ATPase_T1SS_PrtD-like"/>
</dbReference>
<keyword evidence="2 7" id="KW-0812">Transmembrane</keyword>
<dbReference type="Proteomes" id="UP000655550">
    <property type="component" value="Unassembled WGS sequence"/>
</dbReference>
<feature type="domain" description="ABC transmembrane type-1" evidence="9">
    <location>
        <begin position="23"/>
        <end position="301"/>
    </location>
</feature>
<dbReference type="PROSITE" id="PS50929">
    <property type="entry name" value="ABC_TM1F"/>
    <property type="match status" value="1"/>
</dbReference>
<feature type="transmembrane region" description="Helical" evidence="7">
    <location>
        <begin position="157"/>
        <end position="175"/>
    </location>
</feature>
<dbReference type="InterPro" id="IPR039421">
    <property type="entry name" value="Type_1_exporter"/>
</dbReference>
<keyword evidence="4" id="KW-0067">ATP-binding</keyword>
<dbReference type="SMART" id="SM00382">
    <property type="entry name" value="AAA"/>
    <property type="match status" value="1"/>
</dbReference>
<dbReference type="InterPro" id="IPR003593">
    <property type="entry name" value="AAA+_ATPase"/>
</dbReference>
<evidence type="ECO:0000256" key="7">
    <source>
        <dbReference type="SAM" id="Phobius"/>
    </source>
</evidence>
<dbReference type="InterPro" id="IPR011527">
    <property type="entry name" value="ABC1_TM_dom"/>
</dbReference>
<dbReference type="InterPro" id="IPR003439">
    <property type="entry name" value="ABC_transporter-like_ATP-bd"/>
</dbReference>
<dbReference type="InterPro" id="IPR027417">
    <property type="entry name" value="P-loop_NTPase"/>
</dbReference>
<keyword evidence="6 7" id="KW-0472">Membrane</keyword>
<comment type="subcellular location">
    <subcellularLocation>
        <location evidence="1">Cell membrane</location>
        <topology evidence="1">Multi-pass membrane protein</topology>
    </subcellularLocation>
</comment>
<comment type="caution">
    <text evidence="10">The sequence shown here is derived from an EMBL/GenBank/DDBJ whole genome shotgun (WGS) entry which is preliminary data.</text>
</comment>
<proteinExistence type="predicted"/>
<evidence type="ECO:0000313" key="10">
    <source>
        <dbReference type="EMBL" id="GGH93846.1"/>
    </source>
</evidence>
<dbReference type="Gene3D" id="3.40.50.300">
    <property type="entry name" value="P-loop containing nucleotide triphosphate hydrolases"/>
    <property type="match status" value="1"/>
</dbReference>
<dbReference type="Pfam" id="PF00005">
    <property type="entry name" value="ABC_tran"/>
    <property type="match status" value="1"/>
</dbReference>
<dbReference type="SUPFAM" id="SSF90123">
    <property type="entry name" value="ABC transporter transmembrane region"/>
    <property type="match status" value="1"/>
</dbReference>
<dbReference type="CDD" id="cd18586">
    <property type="entry name" value="ABC_6TM_PrtD_like"/>
    <property type="match status" value="1"/>
</dbReference>
<evidence type="ECO:0000313" key="11">
    <source>
        <dbReference type="Proteomes" id="UP000655550"/>
    </source>
</evidence>
<evidence type="ECO:0000256" key="4">
    <source>
        <dbReference type="ARBA" id="ARBA00022840"/>
    </source>
</evidence>
<name>A0ABQ2AM71_9PSED</name>
<keyword evidence="11" id="KW-1185">Reference proteome</keyword>
<dbReference type="PANTHER" id="PTHR24221:SF248">
    <property type="entry name" value="ABC TRANSPORTER TRANSMEMBRANE REGION"/>
    <property type="match status" value="1"/>
</dbReference>
<dbReference type="InterPro" id="IPR047957">
    <property type="entry name" value="ABC_AprD-like_6TM"/>
</dbReference>
<evidence type="ECO:0000256" key="1">
    <source>
        <dbReference type="ARBA" id="ARBA00004651"/>
    </source>
</evidence>
<dbReference type="PROSITE" id="PS50893">
    <property type="entry name" value="ABC_TRANSPORTER_2"/>
    <property type="match status" value="1"/>
</dbReference>
<dbReference type="InterPro" id="IPR036640">
    <property type="entry name" value="ABC1_TM_sf"/>
</dbReference>
<feature type="transmembrane region" description="Helical" evidence="7">
    <location>
        <begin position="57"/>
        <end position="76"/>
    </location>
</feature>
<evidence type="ECO:0000259" key="8">
    <source>
        <dbReference type="PROSITE" id="PS50893"/>
    </source>
</evidence>
<keyword evidence="5 7" id="KW-1133">Transmembrane helix</keyword>
<evidence type="ECO:0000256" key="3">
    <source>
        <dbReference type="ARBA" id="ARBA00022741"/>
    </source>
</evidence>
<evidence type="ECO:0000256" key="6">
    <source>
        <dbReference type="ARBA" id="ARBA00023136"/>
    </source>
</evidence>